<evidence type="ECO:0000256" key="5">
    <source>
        <dbReference type="ARBA" id="ARBA00022801"/>
    </source>
</evidence>
<evidence type="ECO:0000313" key="8">
    <source>
        <dbReference type="Proteomes" id="UP000017396"/>
    </source>
</evidence>
<gene>
    <name evidence="6 7" type="primary">nfi</name>
    <name evidence="7" type="ORF">GKIL_1160</name>
</gene>
<feature type="site" description="Interaction with target DNA" evidence="6">
    <location>
        <position position="88"/>
    </location>
</feature>
<protein>
    <recommendedName>
        <fullName evidence="6">Endonuclease V</fullName>
        <ecNumber evidence="6">3.1.21.7</ecNumber>
    </recommendedName>
    <alternativeName>
        <fullName evidence="6">Deoxyinosine 3'endonuclease</fullName>
    </alternativeName>
    <alternativeName>
        <fullName evidence="6">Deoxyribonuclease V</fullName>
        <shortName evidence="6">DNase V</shortName>
    </alternativeName>
</protein>
<dbReference type="PATRIC" id="fig|1183438.3.peg.1145"/>
<evidence type="ECO:0000256" key="1">
    <source>
        <dbReference type="ARBA" id="ARBA00004496"/>
    </source>
</evidence>
<keyword evidence="2 6" id="KW-0963">Cytoplasm</keyword>
<dbReference type="AlphaFoldDB" id="U5QER8"/>
<keyword evidence="6" id="KW-0460">Magnesium</keyword>
<dbReference type="InterPro" id="IPR007581">
    <property type="entry name" value="Endonuclease-V"/>
</dbReference>
<organism evidence="7 8">
    <name type="scientific">Gloeobacter kilaueensis (strain ATCC BAA-2537 / CCAP 1431/1 / ULC 316 / JS1)</name>
    <dbReference type="NCBI Taxonomy" id="1183438"/>
    <lineage>
        <taxon>Bacteria</taxon>
        <taxon>Bacillati</taxon>
        <taxon>Cyanobacteriota</taxon>
        <taxon>Cyanophyceae</taxon>
        <taxon>Gloeobacterales</taxon>
        <taxon>Gloeobacteraceae</taxon>
        <taxon>Gloeobacter</taxon>
    </lineage>
</organism>
<feature type="binding site" evidence="6">
    <location>
        <position position="48"/>
    </location>
    <ligand>
        <name>Mg(2+)</name>
        <dbReference type="ChEBI" id="CHEBI:18420"/>
    </ligand>
</feature>
<dbReference type="Gene3D" id="3.30.2170.10">
    <property type="entry name" value="archaeoglobus fulgidus dsm 4304 superfamily"/>
    <property type="match status" value="1"/>
</dbReference>
<feature type="binding site" evidence="6">
    <location>
        <position position="118"/>
    </location>
    <ligand>
        <name>Mg(2+)</name>
        <dbReference type="ChEBI" id="CHEBI:18420"/>
    </ligand>
</feature>
<dbReference type="PANTHER" id="PTHR28511">
    <property type="entry name" value="ENDONUCLEASE V"/>
    <property type="match status" value="1"/>
</dbReference>
<dbReference type="GO" id="GO:0003727">
    <property type="term" value="F:single-stranded RNA binding"/>
    <property type="evidence" value="ECO:0007669"/>
    <property type="project" value="TreeGrafter"/>
</dbReference>
<evidence type="ECO:0000256" key="4">
    <source>
        <dbReference type="ARBA" id="ARBA00022759"/>
    </source>
</evidence>
<comment type="catalytic activity">
    <reaction evidence="6">
        <text>Endonucleolytic cleavage at apurinic or apyrimidinic sites to products with a 5'-phosphate.</text>
        <dbReference type="EC" id="3.1.21.7"/>
    </reaction>
</comment>
<dbReference type="Proteomes" id="UP000017396">
    <property type="component" value="Chromosome"/>
</dbReference>
<dbReference type="EMBL" id="CP003587">
    <property type="protein sequence ID" value="AGY57406.1"/>
    <property type="molecule type" value="Genomic_DNA"/>
</dbReference>
<keyword evidence="6" id="KW-0479">Metal-binding</keyword>
<sequence>MNSETDHHLPLHRWDVTPQQAIELQKQLASQVVREGKLVDVHRIAGVDVSFNPRLPESPVHAVVVVLEYPSLDVGERRSVSEVVNFPYVPGLLSFREAPPILKAIAQLEKRPDLLLVDGQGYAHPRHLGIASHLGLLLDLPAIGCAKSILVGHPAGNLGEQAGSKTDLLWKNRVIGQVVRTRDRVQPLYVSVGHRLDLESAVDWVLRCGRGYRLPEPTRQAHLFSNQVRRAML</sequence>
<dbReference type="CDD" id="cd06559">
    <property type="entry name" value="Endonuclease_V"/>
    <property type="match status" value="1"/>
</dbReference>
<evidence type="ECO:0000256" key="6">
    <source>
        <dbReference type="HAMAP-Rule" id="MF_00801"/>
    </source>
</evidence>
<dbReference type="GO" id="GO:0005737">
    <property type="term" value="C:cytoplasm"/>
    <property type="evidence" value="ECO:0007669"/>
    <property type="project" value="UniProtKB-SubCell"/>
</dbReference>
<keyword evidence="5 6" id="KW-0378">Hydrolase</keyword>
<dbReference type="KEGG" id="glj:GKIL_1160"/>
<comment type="subcellular location">
    <subcellularLocation>
        <location evidence="1 6">Cytoplasm</location>
    </subcellularLocation>
</comment>
<evidence type="ECO:0000256" key="3">
    <source>
        <dbReference type="ARBA" id="ARBA00022722"/>
    </source>
</evidence>
<keyword evidence="6" id="KW-0227">DNA damage</keyword>
<keyword evidence="8" id="KW-1185">Reference proteome</keyword>
<comment type="function">
    <text evidence="6">DNA repair enzyme involved in the repair of deaminated bases. Selectively cleaves double-stranded DNA at the second phosphodiester bond 3' to a deoxyinosine leaving behind the intact lesion on the nicked DNA.</text>
</comment>
<keyword evidence="6" id="KW-0234">DNA repair</keyword>
<evidence type="ECO:0000313" key="7">
    <source>
        <dbReference type="EMBL" id="AGY57406.1"/>
    </source>
</evidence>
<keyword evidence="4 6" id="KW-0255">Endonuclease</keyword>
<dbReference type="HAMAP" id="MF_00801">
    <property type="entry name" value="Endonuclease_5"/>
    <property type="match status" value="1"/>
</dbReference>
<reference evidence="7 8" key="1">
    <citation type="journal article" date="2013" name="PLoS ONE">
        <title>Cultivation and Complete Genome Sequencing of Gloeobacter kilaueensis sp. nov., from a Lava Cave in Kilauea Caldera, Hawai'i.</title>
        <authorList>
            <person name="Saw J.H."/>
            <person name="Schatz M."/>
            <person name="Brown M.V."/>
            <person name="Kunkel D.D."/>
            <person name="Foster J.S."/>
            <person name="Shick H."/>
            <person name="Christensen S."/>
            <person name="Hou S."/>
            <person name="Wan X."/>
            <person name="Donachie S.P."/>
        </authorList>
    </citation>
    <scope>NUCLEOTIDE SEQUENCE [LARGE SCALE GENOMIC DNA]</scope>
    <source>
        <strain evidence="8">JS</strain>
    </source>
</reference>
<dbReference type="NCBIfam" id="NF008629">
    <property type="entry name" value="PRK11617.1"/>
    <property type="match status" value="1"/>
</dbReference>
<dbReference type="HOGENOM" id="CLU_047631_1_1_3"/>
<proteinExistence type="inferred from homology"/>
<dbReference type="GO" id="GO:0000287">
    <property type="term" value="F:magnesium ion binding"/>
    <property type="evidence" value="ECO:0007669"/>
    <property type="project" value="UniProtKB-UniRule"/>
</dbReference>
<dbReference type="eggNOG" id="COG1515">
    <property type="taxonomic scope" value="Bacteria"/>
</dbReference>
<dbReference type="Pfam" id="PF04493">
    <property type="entry name" value="Endonuclease_5"/>
    <property type="match status" value="1"/>
</dbReference>
<comment type="cofactor">
    <cofactor evidence="6">
        <name>Mg(2+)</name>
        <dbReference type="ChEBI" id="CHEBI:18420"/>
    </cofactor>
</comment>
<comment type="similarity">
    <text evidence="6">Belongs to the endonuclease V family.</text>
</comment>
<evidence type="ECO:0000256" key="2">
    <source>
        <dbReference type="ARBA" id="ARBA00022490"/>
    </source>
</evidence>
<dbReference type="GO" id="GO:0043737">
    <property type="term" value="F:deoxyribonuclease V activity"/>
    <property type="evidence" value="ECO:0007669"/>
    <property type="project" value="UniProtKB-UniRule"/>
</dbReference>
<dbReference type="PANTHER" id="PTHR28511:SF1">
    <property type="entry name" value="ENDONUCLEASE V"/>
    <property type="match status" value="1"/>
</dbReference>
<dbReference type="GO" id="GO:0016891">
    <property type="term" value="F:RNA endonuclease activity producing 5'-phosphomonoesters, hydrolytic mechanism"/>
    <property type="evidence" value="ECO:0007669"/>
    <property type="project" value="TreeGrafter"/>
</dbReference>
<keyword evidence="3 6" id="KW-0540">Nuclease</keyword>
<dbReference type="OrthoDB" id="9790916at2"/>
<name>U5QER8_GLOK1</name>
<dbReference type="GO" id="GO:0006281">
    <property type="term" value="P:DNA repair"/>
    <property type="evidence" value="ECO:0007669"/>
    <property type="project" value="UniProtKB-UniRule"/>
</dbReference>
<dbReference type="RefSeq" id="WP_023172477.1">
    <property type="nucleotide sequence ID" value="NC_022600.1"/>
</dbReference>
<accession>U5QER8</accession>
<dbReference type="EC" id="3.1.21.7" evidence="6"/>